<dbReference type="InterPro" id="IPR010343">
    <property type="entry name" value="ArAE_1"/>
</dbReference>
<organism evidence="7 8">
    <name type="scientific">Streptococcus hyointestinalis</name>
    <dbReference type="NCBI Taxonomy" id="1337"/>
    <lineage>
        <taxon>Bacteria</taxon>
        <taxon>Bacillati</taxon>
        <taxon>Bacillota</taxon>
        <taxon>Bacilli</taxon>
        <taxon>Lactobacillales</taxon>
        <taxon>Streptococcaceae</taxon>
        <taxon>Streptococcus</taxon>
    </lineage>
</organism>
<dbReference type="AlphaFoldDB" id="A0A380KDQ4"/>
<name>A0A380KDQ4_9STRE</name>
<evidence type="ECO:0000313" key="8">
    <source>
        <dbReference type="Proteomes" id="UP000254924"/>
    </source>
</evidence>
<evidence type="ECO:0000256" key="2">
    <source>
        <dbReference type="ARBA" id="ARBA00022475"/>
    </source>
</evidence>
<evidence type="ECO:0000256" key="4">
    <source>
        <dbReference type="ARBA" id="ARBA00022989"/>
    </source>
</evidence>
<keyword evidence="4 6" id="KW-1133">Transmembrane helix</keyword>
<dbReference type="Pfam" id="PF06081">
    <property type="entry name" value="ArAE_1"/>
    <property type="match status" value="1"/>
</dbReference>
<evidence type="ECO:0000256" key="6">
    <source>
        <dbReference type="SAM" id="Phobius"/>
    </source>
</evidence>
<gene>
    <name evidence="7" type="ORF">NCTC12224_01836</name>
</gene>
<dbReference type="GO" id="GO:0005886">
    <property type="term" value="C:plasma membrane"/>
    <property type="evidence" value="ECO:0007669"/>
    <property type="project" value="UniProtKB-SubCell"/>
</dbReference>
<feature type="transmembrane region" description="Helical" evidence="6">
    <location>
        <begin position="53"/>
        <end position="74"/>
    </location>
</feature>
<feature type="transmembrane region" description="Helical" evidence="6">
    <location>
        <begin position="80"/>
        <end position="97"/>
    </location>
</feature>
<proteinExistence type="predicted"/>
<evidence type="ECO:0000256" key="3">
    <source>
        <dbReference type="ARBA" id="ARBA00022692"/>
    </source>
</evidence>
<evidence type="ECO:0000313" key="7">
    <source>
        <dbReference type="EMBL" id="SUN62350.1"/>
    </source>
</evidence>
<reference evidence="7 8" key="1">
    <citation type="submission" date="2018-06" db="EMBL/GenBank/DDBJ databases">
        <authorList>
            <consortium name="Pathogen Informatics"/>
            <person name="Doyle S."/>
        </authorList>
    </citation>
    <scope>NUCLEOTIDE SEQUENCE [LARGE SCALE GENOMIC DNA]</scope>
    <source>
        <strain evidence="7 8">NCTC12224</strain>
    </source>
</reference>
<accession>A0A380KDQ4</accession>
<feature type="transmembrane region" description="Helical" evidence="6">
    <location>
        <begin position="12"/>
        <end position="41"/>
    </location>
</feature>
<evidence type="ECO:0000256" key="5">
    <source>
        <dbReference type="ARBA" id="ARBA00023136"/>
    </source>
</evidence>
<comment type="subcellular location">
    <subcellularLocation>
        <location evidence="1">Cell membrane</location>
        <topology evidence="1">Multi-pass membrane protein</topology>
    </subcellularLocation>
</comment>
<evidence type="ECO:0000256" key="1">
    <source>
        <dbReference type="ARBA" id="ARBA00004651"/>
    </source>
</evidence>
<keyword evidence="2" id="KW-1003">Cell membrane</keyword>
<keyword evidence="8" id="KW-1185">Reference proteome</keyword>
<dbReference type="EMBL" id="UHFN01000007">
    <property type="protein sequence ID" value="SUN62350.1"/>
    <property type="molecule type" value="Genomic_DNA"/>
</dbReference>
<sequence>MPTFTRLDVKVLVSVLLAVFFAWMIPSLSVLSAAFAALLCVQEEQKGTYKAGLNRLLATFIGGVLGVLVAMVATAWSSKALTFMALALAISLTLWLSKIVKLLPFISRIAVLTLLLVVFVGQGQSFNYIVERLIATLFGALIAWGVSAGFSKW</sequence>
<feature type="transmembrane region" description="Helical" evidence="6">
    <location>
        <begin position="133"/>
        <end position="151"/>
    </location>
</feature>
<dbReference type="Proteomes" id="UP000254924">
    <property type="component" value="Unassembled WGS sequence"/>
</dbReference>
<keyword evidence="3 6" id="KW-0812">Transmembrane</keyword>
<keyword evidence="5 6" id="KW-0472">Membrane</keyword>
<feature type="transmembrane region" description="Helical" evidence="6">
    <location>
        <begin position="102"/>
        <end position="121"/>
    </location>
</feature>
<protein>
    <submittedName>
        <fullName evidence="7">Predicted membrane protein</fullName>
    </submittedName>
</protein>